<name>A0A4R3U4N0_ROSSA</name>
<evidence type="ECO:0000313" key="1">
    <source>
        <dbReference type="EMBL" id="TCU81961.1"/>
    </source>
</evidence>
<comment type="caution">
    <text evidence="1">The sequence shown here is derived from an EMBL/GenBank/DDBJ whole genome shotgun (WGS) entry which is preliminary data.</text>
</comment>
<dbReference type="Proteomes" id="UP000295110">
    <property type="component" value="Unassembled WGS sequence"/>
</dbReference>
<evidence type="ECO:0000313" key="2">
    <source>
        <dbReference type="Proteomes" id="UP000295110"/>
    </source>
</evidence>
<dbReference type="EMBL" id="SMBU01000069">
    <property type="protein sequence ID" value="TCU81961.1"/>
    <property type="molecule type" value="Genomic_DNA"/>
</dbReference>
<reference evidence="1 2" key="1">
    <citation type="submission" date="2019-03" db="EMBL/GenBank/DDBJ databases">
        <title>Genomic Encyclopedia of Type Strains, Phase IV (KMG-IV): sequencing the most valuable type-strain genomes for metagenomic binning, comparative biology and taxonomic classification.</title>
        <authorList>
            <person name="Goeker M."/>
        </authorList>
    </citation>
    <scope>NUCLEOTIDE SEQUENCE [LARGE SCALE GENOMIC DNA]</scope>
    <source>
        <strain evidence="1 2">DSM 654</strain>
    </source>
</reference>
<proteinExistence type="predicted"/>
<dbReference type="OrthoDB" id="9004538at2"/>
<keyword evidence="2" id="KW-1185">Reference proteome</keyword>
<sequence>MPRESFYNPEMAPSPTTWLELPEQERIRVVSAFHTLYRQRSGNAKVHAAIHVVVENQVAMGFGPTVRAIARLQTQGLSRHDSVHAVGSVVASYLFEAMRDSVEGDAHSLQSEMNAAIERLDAQSWRQQYDE</sequence>
<dbReference type="AlphaFoldDB" id="A0A4R3U4N0"/>
<dbReference type="RefSeq" id="WP_132576797.1">
    <property type="nucleotide sequence ID" value="NZ_CBCSGL010000098.1"/>
</dbReference>
<gene>
    <name evidence="1" type="ORF">EV671_106913</name>
</gene>
<accession>A0A4R3U4N0</accession>
<organism evidence="1 2">
    <name type="scientific">Roseateles saccharophilus</name>
    <name type="common">Pseudomonas saccharophila</name>
    <dbReference type="NCBI Taxonomy" id="304"/>
    <lineage>
        <taxon>Bacteria</taxon>
        <taxon>Pseudomonadati</taxon>
        <taxon>Pseudomonadota</taxon>
        <taxon>Betaproteobacteria</taxon>
        <taxon>Burkholderiales</taxon>
        <taxon>Sphaerotilaceae</taxon>
        <taxon>Roseateles</taxon>
    </lineage>
</organism>
<protein>
    <submittedName>
        <fullName evidence="1">Uncharacterized protein</fullName>
    </submittedName>
</protein>